<organism evidence="1 2">
    <name type="scientific">Podospora bellae-mahoneyi</name>
    <dbReference type="NCBI Taxonomy" id="2093777"/>
    <lineage>
        <taxon>Eukaryota</taxon>
        <taxon>Fungi</taxon>
        <taxon>Dikarya</taxon>
        <taxon>Ascomycota</taxon>
        <taxon>Pezizomycotina</taxon>
        <taxon>Sordariomycetes</taxon>
        <taxon>Sordariomycetidae</taxon>
        <taxon>Sordariales</taxon>
        <taxon>Podosporaceae</taxon>
        <taxon>Podospora</taxon>
    </lineage>
</organism>
<comment type="caution">
    <text evidence="1">The sequence shown here is derived from an EMBL/GenBank/DDBJ whole genome shotgun (WGS) entry which is preliminary data.</text>
</comment>
<gene>
    <name evidence="1" type="ORF">QC761_601170</name>
</gene>
<dbReference type="GeneID" id="87900060"/>
<protein>
    <submittedName>
        <fullName evidence="1">Uncharacterized protein</fullName>
    </submittedName>
</protein>
<evidence type="ECO:0000313" key="2">
    <source>
        <dbReference type="Proteomes" id="UP001322138"/>
    </source>
</evidence>
<keyword evidence="2" id="KW-1185">Reference proteome</keyword>
<sequence length="91" mass="10208">MGFPRQKRSAKPKLKQLSSVEHLHTGTYGGPAPALLVCRSYRNHGQLCLEDLASDDMPRLGVVAKLLVATQPQRRQLGIQTRSWRETKKLS</sequence>
<dbReference type="EMBL" id="JAFFGZ010000008">
    <property type="protein sequence ID" value="KAK4640606.1"/>
    <property type="molecule type" value="Genomic_DNA"/>
</dbReference>
<evidence type="ECO:0000313" key="1">
    <source>
        <dbReference type="EMBL" id="KAK4640606.1"/>
    </source>
</evidence>
<proteinExistence type="predicted"/>
<dbReference type="Proteomes" id="UP001322138">
    <property type="component" value="Unassembled WGS sequence"/>
</dbReference>
<dbReference type="RefSeq" id="XP_062729582.1">
    <property type="nucleotide sequence ID" value="XM_062880578.1"/>
</dbReference>
<accession>A0ABR0F9F7</accession>
<reference evidence="1 2" key="1">
    <citation type="journal article" date="2023" name="bioRxiv">
        <title>High-quality genome assemblies of four members of thePodospora anserinaspecies complex.</title>
        <authorList>
            <person name="Ament-Velasquez S.L."/>
            <person name="Vogan A.A."/>
            <person name="Wallerman O."/>
            <person name="Hartmann F."/>
            <person name="Gautier V."/>
            <person name="Silar P."/>
            <person name="Giraud T."/>
            <person name="Johannesson H."/>
        </authorList>
    </citation>
    <scope>NUCLEOTIDE SEQUENCE [LARGE SCALE GENOMIC DNA]</scope>
    <source>
        <strain evidence="1 2">CBS 112042</strain>
    </source>
</reference>
<name>A0ABR0F9F7_9PEZI</name>